<keyword evidence="4" id="KW-0804">Transcription</keyword>
<keyword evidence="8" id="KW-1185">Reference proteome</keyword>
<comment type="similarity">
    <text evidence="2">Belongs to the Mediator complex subunit 27 family.</text>
</comment>
<dbReference type="PANTHER" id="PTHR13130">
    <property type="entry name" value="34 KDA TRANSCRIPTIONAL CO-ACTIVATOR-RELATED"/>
    <property type="match status" value="1"/>
</dbReference>
<evidence type="ECO:0000256" key="1">
    <source>
        <dbReference type="ARBA" id="ARBA00004123"/>
    </source>
</evidence>
<evidence type="ECO:0000256" key="3">
    <source>
        <dbReference type="ARBA" id="ARBA00023015"/>
    </source>
</evidence>
<evidence type="ECO:0008006" key="9">
    <source>
        <dbReference type="Google" id="ProtNLM"/>
    </source>
</evidence>
<dbReference type="GO" id="GO:0016592">
    <property type="term" value="C:mediator complex"/>
    <property type="evidence" value="ECO:0007669"/>
    <property type="project" value="InterPro"/>
</dbReference>
<evidence type="ECO:0000256" key="6">
    <source>
        <dbReference type="SAM" id="MobiDB-lite"/>
    </source>
</evidence>
<evidence type="ECO:0000313" key="7">
    <source>
        <dbReference type="EMBL" id="KZT43478.1"/>
    </source>
</evidence>
<comment type="subcellular location">
    <subcellularLocation>
        <location evidence="1">Nucleus</location>
    </subcellularLocation>
</comment>
<dbReference type="AlphaFoldDB" id="A0A166I7H2"/>
<feature type="region of interest" description="Disordered" evidence="6">
    <location>
        <begin position="105"/>
        <end position="131"/>
    </location>
</feature>
<dbReference type="GO" id="GO:0006357">
    <property type="term" value="P:regulation of transcription by RNA polymerase II"/>
    <property type="evidence" value="ECO:0007669"/>
    <property type="project" value="TreeGrafter"/>
</dbReference>
<keyword evidence="3" id="KW-0805">Transcription regulation</keyword>
<name>A0A166I7H2_9AGAM</name>
<evidence type="ECO:0000256" key="2">
    <source>
        <dbReference type="ARBA" id="ARBA00008048"/>
    </source>
</evidence>
<proteinExistence type="inferred from homology"/>
<reference evidence="7 8" key="1">
    <citation type="journal article" date="2016" name="Mol. Biol. Evol.">
        <title>Comparative Genomics of Early-Diverging Mushroom-Forming Fungi Provides Insights into the Origins of Lignocellulose Decay Capabilities.</title>
        <authorList>
            <person name="Nagy L.G."/>
            <person name="Riley R."/>
            <person name="Tritt A."/>
            <person name="Adam C."/>
            <person name="Daum C."/>
            <person name="Floudas D."/>
            <person name="Sun H."/>
            <person name="Yadav J.S."/>
            <person name="Pangilinan J."/>
            <person name="Larsson K.H."/>
            <person name="Matsuura K."/>
            <person name="Barry K."/>
            <person name="Labutti K."/>
            <person name="Kuo R."/>
            <person name="Ohm R.A."/>
            <person name="Bhattacharya S.S."/>
            <person name="Shirouzu T."/>
            <person name="Yoshinaga Y."/>
            <person name="Martin F.M."/>
            <person name="Grigoriev I.V."/>
            <person name="Hibbett D.S."/>
        </authorList>
    </citation>
    <scope>NUCLEOTIDE SEQUENCE [LARGE SCALE GENOMIC DNA]</scope>
    <source>
        <strain evidence="7 8">HHB10207 ss-3</strain>
    </source>
</reference>
<accession>A0A166I7H2</accession>
<dbReference type="InterPro" id="IPR021627">
    <property type="entry name" value="Mediator_Med27"/>
</dbReference>
<dbReference type="OrthoDB" id="10261040at2759"/>
<keyword evidence="5" id="KW-0539">Nucleus</keyword>
<evidence type="ECO:0000256" key="5">
    <source>
        <dbReference type="ARBA" id="ARBA00023242"/>
    </source>
</evidence>
<gene>
    <name evidence="7" type="ORF">SISSUDRAFT_1057490</name>
</gene>
<dbReference type="Proteomes" id="UP000076798">
    <property type="component" value="Unassembled WGS sequence"/>
</dbReference>
<evidence type="ECO:0000256" key="4">
    <source>
        <dbReference type="ARBA" id="ARBA00023163"/>
    </source>
</evidence>
<dbReference type="PANTHER" id="PTHR13130:SF4">
    <property type="entry name" value="MEDIATOR OF RNA POLYMERASE II TRANSCRIPTION SUBUNIT 27"/>
    <property type="match status" value="1"/>
</dbReference>
<evidence type="ECO:0000313" key="8">
    <source>
        <dbReference type="Proteomes" id="UP000076798"/>
    </source>
</evidence>
<sequence>MDSPELLALQSQLQRLESLAEKLDSIRSAPTAILNLRPLSDIAVRHDQIKEKQDKLNSPITESFEHVKKFCEVVEAEELQAVLKVVNERGDVDSKSLDWKAIRESRKRKHALPPDEPPSKVDESASGSQTQAFPHLAEHAKRVAPSTLFDYIKSHNRRNSKSTLRIWVPHNPPPALGDIVVLRFTIVDVLFAYLTLEVSDDGATASESAYAIESVNVFGSREQKQPHSHSEYSVFKKLTQFISGVLASHPDMPLQSLISLLDSCKDLFLVPCKSCARVLSENHIPPVARLWRPAESKNSDGDEVQLLEDLQEGEWHPRHPTCLRK</sequence>
<dbReference type="EMBL" id="KV428007">
    <property type="protein sequence ID" value="KZT43478.1"/>
    <property type="molecule type" value="Genomic_DNA"/>
</dbReference>
<organism evidence="7 8">
    <name type="scientific">Sistotremastrum suecicum HHB10207 ss-3</name>
    <dbReference type="NCBI Taxonomy" id="1314776"/>
    <lineage>
        <taxon>Eukaryota</taxon>
        <taxon>Fungi</taxon>
        <taxon>Dikarya</taxon>
        <taxon>Basidiomycota</taxon>
        <taxon>Agaricomycotina</taxon>
        <taxon>Agaricomycetes</taxon>
        <taxon>Sistotremastrales</taxon>
        <taxon>Sistotremastraceae</taxon>
        <taxon>Sistotremastrum</taxon>
    </lineage>
</organism>
<dbReference type="STRING" id="1314776.A0A166I7H2"/>
<dbReference type="Pfam" id="PF11571">
    <property type="entry name" value="Med27"/>
    <property type="match status" value="1"/>
</dbReference>
<dbReference type="GO" id="GO:0003713">
    <property type="term" value="F:transcription coactivator activity"/>
    <property type="evidence" value="ECO:0007669"/>
    <property type="project" value="TreeGrafter"/>
</dbReference>
<protein>
    <recommendedName>
        <fullName evidence="9">Mediator complex subunit 27</fullName>
    </recommendedName>
</protein>